<dbReference type="RefSeq" id="WP_161931784.1">
    <property type="nucleotide sequence ID" value="NZ_CP047901.1"/>
</dbReference>
<dbReference type="AlphaFoldDB" id="A0A857NAJ9"/>
<organism evidence="1 2">
    <name type="scientific">Candidatus Chazhemtobacterium aquaticus</name>
    <dbReference type="NCBI Taxonomy" id="2715735"/>
    <lineage>
        <taxon>Bacteria</taxon>
        <taxon>Candidatus Chazhemtobacteraceae</taxon>
        <taxon>Candidatus Chazhemtobacterium</taxon>
    </lineage>
</organism>
<dbReference type="InterPro" id="IPR019734">
    <property type="entry name" value="TPR_rpt"/>
</dbReference>
<reference evidence="2" key="1">
    <citation type="journal article" date="2020" name="Microorganisms">
        <title>Complete Genome of a Member of a New Bacterial Lineage in the Microgenomates Group Reveals an Unusual Nucleotide Composition Disparity Between Two Strands of DNA and Limited Metabolic Potential.</title>
        <authorList>
            <person name="Kadnikov V.V."/>
            <person name="Mardanov A.V."/>
            <person name="Beletsky A.V."/>
            <person name="Karnachuk O.V."/>
            <person name="Ravin N.V."/>
        </authorList>
    </citation>
    <scope>NUCLEOTIDE SEQUENCE [LARGE SCALE GENOMIC DNA]</scope>
</reference>
<protein>
    <recommendedName>
        <fullName evidence="3">Tetratricopeptide repeat protein</fullName>
    </recommendedName>
</protein>
<gene>
    <name evidence="1" type="ORF">MICH65_0419</name>
</gene>
<dbReference type="Proteomes" id="UP000463983">
    <property type="component" value="Chromosome"/>
</dbReference>
<evidence type="ECO:0008006" key="3">
    <source>
        <dbReference type="Google" id="ProtNLM"/>
    </source>
</evidence>
<dbReference type="Pfam" id="PF13181">
    <property type="entry name" value="TPR_8"/>
    <property type="match status" value="2"/>
</dbReference>
<dbReference type="SUPFAM" id="SSF48452">
    <property type="entry name" value="TPR-like"/>
    <property type="match status" value="1"/>
</dbReference>
<keyword evidence="2" id="KW-1185">Reference proteome</keyword>
<evidence type="ECO:0000313" key="2">
    <source>
        <dbReference type="Proteomes" id="UP000463983"/>
    </source>
</evidence>
<proteinExistence type="predicted"/>
<name>A0A857NAJ9_9BACT</name>
<dbReference type="EMBL" id="CP047901">
    <property type="protein sequence ID" value="QHO63400.1"/>
    <property type="molecule type" value="Genomic_DNA"/>
</dbReference>
<dbReference type="KEGG" id="caqa:MICH65_0419"/>
<sequence>MNTSEQGRRIHGQAEEAREKGEFVDALRFTDEAMAAYIEDGDVLGFAEVLQSRVLTARHLADKTGSELWLRYAVHAATAGVEAAERSGDKSATVLPCHTVGKVYESLGEYEEALKWHERAVESKDDLPESHNRDGFKAEMMAHLSFCQMMTGDEGGYERLLEAINLLEVSDESRYNKDVWLSGMHMSAAEALVKLGRKEEAESHMSKAEEIIKANPELVLRKEQWERLRERL</sequence>
<dbReference type="Gene3D" id="1.25.40.10">
    <property type="entry name" value="Tetratricopeptide repeat domain"/>
    <property type="match status" value="1"/>
</dbReference>
<evidence type="ECO:0000313" key="1">
    <source>
        <dbReference type="EMBL" id="QHO63400.1"/>
    </source>
</evidence>
<accession>A0A857NAJ9</accession>
<dbReference type="InterPro" id="IPR011990">
    <property type="entry name" value="TPR-like_helical_dom_sf"/>
</dbReference>